<proteinExistence type="predicted"/>
<gene>
    <name evidence="1" type="ORF">TIFTF001_030851</name>
</gene>
<sequence>MVGSWLFRCLGSCSGTSNSGRCPVVGPNSVVREPQELSAKADVLGPVRARPILVGARSWDLTPWSGNHRSCLQRQKYQSARDFCTGGFDFVHREDGRHNDRGRGLSTQFVDRLHVALPRTLLVSPEYTDSTRGGELHRQVVGGYYRLYRVEGRPPQDDIVDGRPVNNDELHYLGHPSRAIPDLSEKLWLFSGC</sequence>
<reference evidence="1" key="1">
    <citation type="submission" date="2023-07" db="EMBL/GenBank/DDBJ databases">
        <title>draft genome sequence of fig (Ficus carica).</title>
        <authorList>
            <person name="Takahashi T."/>
            <person name="Nishimura K."/>
        </authorList>
    </citation>
    <scope>NUCLEOTIDE SEQUENCE</scope>
</reference>
<comment type="caution">
    <text evidence="1">The sequence shown here is derived from an EMBL/GenBank/DDBJ whole genome shotgun (WGS) entry which is preliminary data.</text>
</comment>
<dbReference type="Proteomes" id="UP001187192">
    <property type="component" value="Unassembled WGS sequence"/>
</dbReference>
<keyword evidence="2" id="KW-1185">Reference proteome</keyword>
<dbReference type="AlphaFoldDB" id="A0AA88DUC7"/>
<organism evidence="1 2">
    <name type="scientific">Ficus carica</name>
    <name type="common">Common fig</name>
    <dbReference type="NCBI Taxonomy" id="3494"/>
    <lineage>
        <taxon>Eukaryota</taxon>
        <taxon>Viridiplantae</taxon>
        <taxon>Streptophyta</taxon>
        <taxon>Embryophyta</taxon>
        <taxon>Tracheophyta</taxon>
        <taxon>Spermatophyta</taxon>
        <taxon>Magnoliopsida</taxon>
        <taxon>eudicotyledons</taxon>
        <taxon>Gunneridae</taxon>
        <taxon>Pentapetalae</taxon>
        <taxon>rosids</taxon>
        <taxon>fabids</taxon>
        <taxon>Rosales</taxon>
        <taxon>Moraceae</taxon>
        <taxon>Ficeae</taxon>
        <taxon>Ficus</taxon>
    </lineage>
</organism>
<name>A0AA88DUC7_FICCA</name>
<evidence type="ECO:0000313" key="1">
    <source>
        <dbReference type="EMBL" id="GMN61763.1"/>
    </source>
</evidence>
<evidence type="ECO:0000313" key="2">
    <source>
        <dbReference type="Proteomes" id="UP001187192"/>
    </source>
</evidence>
<protein>
    <submittedName>
        <fullName evidence="1">Uncharacterized protein</fullName>
    </submittedName>
</protein>
<dbReference type="EMBL" id="BTGU01000117">
    <property type="protein sequence ID" value="GMN61763.1"/>
    <property type="molecule type" value="Genomic_DNA"/>
</dbReference>
<accession>A0AA88DUC7</accession>